<gene>
    <name evidence="2" type="ORF">SAMN04488511_107247</name>
</gene>
<sequence>TDYSLMRLTAELGNNIKQWPSIKNFVSWLGLAPGKHQSGKMNKRSKKKPATRAGQIFKQAAQSILLSKQPGLGAFARRLKAKKGSGIAIKATARKLAELYYRIFDKGMNYVEQGVKRYQEKLKEQQIIFLQKKAGELNLQVVEN</sequence>
<dbReference type="RefSeq" id="WP_139222288.1">
    <property type="nucleotide sequence ID" value="NZ_FOJM01000007.1"/>
</dbReference>
<dbReference type="GO" id="GO:0004803">
    <property type="term" value="F:transposase activity"/>
    <property type="evidence" value="ECO:0007669"/>
    <property type="project" value="InterPro"/>
</dbReference>
<dbReference type="AlphaFoldDB" id="A0A1I0TD02"/>
<dbReference type="EMBL" id="FOJM01000007">
    <property type="protein sequence ID" value="SFA48876.1"/>
    <property type="molecule type" value="Genomic_DNA"/>
</dbReference>
<protein>
    <submittedName>
        <fullName evidence="2">Transposase IS116/IS110/IS902 family protein</fullName>
    </submittedName>
</protein>
<organism evidence="2 3">
    <name type="scientific">Pedobacter suwonensis</name>
    <dbReference type="NCBI Taxonomy" id="332999"/>
    <lineage>
        <taxon>Bacteria</taxon>
        <taxon>Pseudomonadati</taxon>
        <taxon>Bacteroidota</taxon>
        <taxon>Sphingobacteriia</taxon>
        <taxon>Sphingobacteriales</taxon>
        <taxon>Sphingobacteriaceae</taxon>
        <taxon>Pedobacter</taxon>
    </lineage>
</organism>
<dbReference type="OrthoDB" id="9815354at2"/>
<dbReference type="Pfam" id="PF02371">
    <property type="entry name" value="Transposase_20"/>
    <property type="match status" value="1"/>
</dbReference>
<accession>A0A1I0TD02</accession>
<dbReference type="InterPro" id="IPR047650">
    <property type="entry name" value="Transpos_IS110"/>
</dbReference>
<evidence type="ECO:0000313" key="3">
    <source>
        <dbReference type="Proteomes" id="UP000198836"/>
    </source>
</evidence>
<keyword evidence="3" id="KW-1185">Reference proteome</keyword>
<name>A0A1I0TD02_9SPHI</name>
<dbReference type="PANTHER" id="PTHR33055:SF13">
    <property type="entry name" value="TRANSPOSASE"/>
    <property type="match status" value="1"/>
</dbReference>
<dbReference type="GO" id="GO:0003677">
    <property type="term" value="F:DNA binding"/>
    <property type="evidence" value="ECO:0007669"/>
    <property type="project" value="InterPro"/>
</dbReference>
<proteinExistence type="predicted"/>
<reference evidence="3" key="1">
    <citation type="submission" date="2016-10" db="EMBL/GenBank/DDBJ databases">
        <authorList>
            <person name="Varghese N."/>
            <person name="Submissions S."/>
        </authorList>
    </citation>
    <scope>NUCLEOTIDE SEQUENCE [LARGE SCALE GENOMIC DNA]</scope>
    <source>
        <strain evidence="3">DSM 18130</strain>
    </source>
</reference>
<evidence type="ECO:0000259" key="1">
    <source>
        <dbReference type="Pfam" id="PF02371"/>
    </source>
</evidence>
<feature type="domain" description="Transposase IS116/IS110/IS902 C-terminal" evidence="1">
    <location>
        <begin position="6"/>
        <end position="72"/>
    </location>
</feature>
<evidence type="ECO:0000313" key="2">
    <source>
        <dbReference type="EMBL" id="SFA48876.1"/>
    </source>
</evidence>
<feature type="non-terminal residue" evidence="2">
    <location>
        <position position="1"/>
    </location>
</feature>
<dbReference type="Proteomes" id="UP000198836">
    <property type="component" value="Unassembled WGS sequence"/>
</dbReference>
<dbReference type="PANTHER" id="PTHR33055">
    <property type="entry name" value="TRANSPOSASE FOR INSERTION SEQUENCE ELEMENT IS1111A"/>
    <property type="match status" value="1"/>
</dbReference>
<dbReference type="GO" id="GO:0006313">
    <property type="term" value="P:DNA transposition"/>
    <property type="evidence" value="ECO:0007669"/>
    <property type="project" value="InterPro"/>
</dbReference>
<dbReference type="InterPro" id="IPR003346">
    <property type="entry name" value="Transposase_20"/>
</dbReference>